<organism evidence="2 3">
    <name type="scientific">Vitis vinifera</name>
    <name type="common">Grape</name>
    <dbReference type="NCBI Taxonomy" id="29760"/>
    <lineage>
        <taxon>Eukaryota</taxon>
        <taxon>Viridiplantae</taxon>
        <taxon>Streptophyta</taxon>
        <taxon>Embryophyta</taxon>
        <taxon>Tracheophyta</taxon>
        <taxon>Spermatophyta</taxon>
        <taxon>Magnoliopsida</taxon>
        <taxon>eudicotyledons</taxon>
        <taxon>Gunneridae</taxon>
        <taxon>Pentapetalae</taxon>
        <taxon>rosids</taxon>
        <taxon>Vitales</taxon>
        <taxon>Vitaceae</taxon>
        <taxon>Viteae</taxon>
        <taxon>Vitis</taxon>
    </lineage>
</organism>
<sequence length="123" mass="12869">MYNSYSFAGCWLLAGTSAGWCWCWLLAGAGAGWCWLLAGVGCWLVLVLAGAGAGAGAGWRRREVVIALKPGAKGETRCKKREVLGLGLSWGIRPNPILALVLGLSWSPSPGLLIEGSAPLTNE</sequence>
<gene>
    <name evidence="2" type="ordered locus">VIT_07s0197g00180</name>
</gene>
<name>F6H7S0_VITVI</name>
<reference evidence="3" key="1">
    <citation type="journal article" date="2007" name="Nature">
        <title>The grapevine genome sequence suggests ancestral hexaploidization in major angiosperm phyla.</title>
        <authorList>
            <consortium name="The French-Italian Public Consortium for Grapevine Genome Characterization."/>
            <person name="Jaillon O."/>
            <person name="Aury J.-M."/>
            <person name="Noel B."/>
            <person name="Policriti A."/>
            <person name="Clepet C."/>
            <person name="Casagrande A."/>
            <person name="Choisne N."/>
            <person name="Aubourg S."/>
            <person name="Vitulo N."/>
            <person name="Jubin C."/>
            <person name="Vezzi A."/>
            <person name="Legeai F."/>
            <person name="Hugueney P."/>
            <person name="Dasilva C."/>
            <person name="Horner D."/>
            <person name="Mica E."/>
            <person name="Jublot D."/>
            <person name="Poulain J."/>
            <person name="Bruyere C."/>
            <person name="Billault A."/>
            <person name="Segurens B."/>
            <person name="Gouyvenoux M."/>
            <person name="Ugarte E."/>
            <person name="Cattonaro F."/>
            <person name="Anthouard V."/>
            <person name="Vico V."/>
            <person name="Del Fabbro C."/>
            <person name="Alaux M."/>
            <person name="Di Gaspero G."/>
            <person name="Dumas V."/>
            <person name="Felice N."/>
            <person name="Paillard S."/>
            <person name="Juman I."/>
            <person name="Moroldo M."/>
            <person name="Scalabrin S."/>
            <person name="Canaguier A."/>
            <person name="Le Clainche I."/>
            <person name="Malacrida G."/>
            <person name="Durand E."/>
            <person name="Pesole G."/>
            <person name="Laucou V."/>
            <person name="Chatelet P."/>
            <person name="Merdinoglu D."/>
            <person name="Delledonne M."/>
            <person name="Pezzotti M."/>
            <person name="Lecharny A."/>
            <person name="Scarpelli C."/>
            <person name="Artiguenave F."/>
            <person name="Pe M.E."/>
            <person name="Valle G."/>
            <person name="Morgante M."/>
            <person name="Caboche M."/>
            <person name="Adam-Blondon A.-F."/>
            <person name="Weissenbach J."/>
            <person name="Quetier F."/>
            <person name="Wincker P."/>
        </authorList>
    </citation>
    <scope>NUCLEOTIDE SEQUENCE [LARGE SCALE GENOMIC DNA]</scope>
    <source>
        <strain evidence="3">cv. Pinot noir / PN40024</strain>
    </source>
</reference>
<dbReference type="AlphaFoldDB" id="F6H7S0"/>
<dbReference type="Proteomes" id="UP000009183">
    <property type="component" value="Chromosome 7"/>
</dbReference>
<dbReference type="HOGENOM" id="CLU_2019444_0_0_1"/>
<dbReference type="PaxDb" id="29760-VIT_07s0197g00180.t01"/>
<evidence type="ECO:0000256" key="1">
    <source>
        <dbReference type="SAM" id="Phobius"/>
    </source>
</evidence>
<keyword evidence="1" id="KW-0812">Transmembrane</keyword>
<keyword evidence="1" id="KW-1133">Transmembrane helix</keyword>
<dbReference type="EMBL" id="FN595251">
    <property type="protein sequence ID" value="CCB48262.1"/>
    <property type="molecule type" value="Genomic_DNA"/>
</dbReference>
<keyword evidence="3" id="KW-1185">Reference proteome</keyword>
<proteinExistence type="predicted"/>
<protein>
    <submittedName>
        <fullName evidence="2">Uncharacterized protein</fullName>
    </submittedName>
</protein>
<feature type="transmembrane region" description="Helical" evidence="1">
    <location>
        <begin position="35"/>
        <end position="59"/>
    </location>
</feature>
<evidence type="ECO:0000313" key="3">
    <source>
        <dbReference type="Proteomes" id="UP000009183"/>
    </source>
</evidence>
<accession>F6H7S0</accession>
<dbReference type="InParanoid" id="F6H7S0"/>
<keyword evidence="1" id="KW-0472">Membrane</keyword>
<evidence type="ECO:0000313" key="2">
    <source>
        <dbReference type="EMBL" id="CCB48262.1"/>
    </source>
</evidence>